<evidence type="ECO:0000256" key="4">
    <source>
        <dbReference type="ARBA" id="ARBA00022475"/>
    </source>
</evidence>
<feature type="transmembrane region" description="Helical" evidence="9">
    <location>
        <begin position="328"/>
        <end position="350"/>
    </location>
</feature>
<evidence type="ECO:0000256" key="2">
    <source>
        <dbReference type="ARBA" id="ARBA00007069"/>
    </source>
</evidence>
<evidence type="ECO:0000256" key="7">
    <source>
        <dbReference type="ARBA" id="ARBA00022989"/>
    </source>
</evidence>
<reference evidence="11" key="1">
    <citation type="submission" date="2020-05" db="EMBL/GenBank/DDBJ databases">
        <authorList>
            <person name="Chiriac C."/>
            <person name="Salcher M."/>
            <person name="Ghai R."/>
            <person name="Kavagutti S V."/>
        </authorList>
    </citation>
    <scope>NUCLEOTIDE SEQUENCE</scope>
</reference>
<dbReference type="PANTHER" id="PTHR42922:SF1">
    <property type="entry name" value="PHOSPHATE TRANSPORT SYSTEM PERMEASE PROTEIN PSTA"/>
    <property type="match status" value="1"/>
</dbReference>
<evidence type="ECO:0000313" key="11">
    <source>
        <dbReference type="EMBL" id="CAB4551011.1"/>
    </source>
</evidence>
<protein>
    <submittedName>
        <fullName evidence="11">Unannotated protein</fullName>
    </submittedName>
</protein>
<dbReference type="InterPro" id="IPR005672">
    <property type="entry name" value="Phosphate_PstA"/>
</dbReference>
<evidence type="ECO:0000256" key="6">
    <source>
        <dbReference type="ARBA" id="ARBA00022692"/>
    </source>
</evidence>
<dbReference type="PROSITE" id="PS50928">
    <property type="entry name" value="ABC_TM1"/>
    <property type="match status" value="1"/>
</dbReference>
<dbReference type="EMBL" id="CAEZTQ010000054">
    <property type="protein sequence ID" value="CAB4570049.1"/>
    <property type="molecule type" value="Genomic_DNA"/>
</dbReference>
<feature type="transmembrane region" description="Helical" evidence="9">
    <location>
        <begin position="33"/>
        <end position="51"/>
    </location>
</feature>
<feature type="transmembrane region" description="Helical" evidence="9">
    <location>
        <begin position="182"/>
        <end position="203"/>
    </location>
</feature>
<dbReference type="Pfam" id="PF00528">
    <property type="entry name" value="BPD_transp_1"/>
    <property type="match status" value="1"/>
</dbReference>
<dbReference type="GO" id="GO:0005886">
    <property type="term" value="C:plasma membrane"/>
    <property type="evidence" value="ECO:0007669"/>
    <property type="project" value="UniProtKB-SubCell"/>
</dbReference>
<feature type="transmembrane region" description="Helical" evidence="9">
    <location>
        <begin position="140"/>
        <end position="170"/>
    </location>
</feature>
<dbReference type="Gene3D" id="1.10.3720.10">
    <property type="entry name" value="MetI-like"/>
    <property type="match status" value="1"/>
</dbReference>
<evidence type="ECO:0000256" key="3">
    <source>
        <dbReference type="ARBA" id="ARBA00022448"/>
    </source>
</evidence>
<dbReference type="InterPro" id="IPR035906">
    <property type="entry name" value="MetI-like_sf"/>
</dbReference>
<dbReference type="AlphaFoldDB" id="A0A6J6CHT9"/>
<gene>
    <name evidence="11" type="ORF">UFOPK1572_00162</name>
    <name evidence="12" type="ORF">UFOPK1704_00385</name>
</gene>
<dbReference type="PANTHER" id="PTHR42922">
    <property type="entry name" value="PHOSPHATE TRANSPORT SYSTEM PERMEASE PROTEIN PSTA"/>
    <property type="match status" value="1"/>
</dbReference>
<dbReference type="InterPro" id="IPR051408">
    <property type="entry name" value="Phosphate_transprt_permease"/>
</dbReference>
<comment type="similarity">
    <text evidence="2">Belongs to the binding-protein-dependent transport system permease family. CysTW subfamily.</text>
</comment>
<dbReference type="InterPro" id="IPR000515">
    <property type="entry name" value="MetI-like"/>
</dbReference>
<dbReference type="GO" id="GO:0005315">
    <property type="term" value="F:phosphate transmembrane transporter activity"/>
    <property type="evidence" value="ECO:0007669"/>
    <property type="project" value="InterPro"/>
</dbReference>
<dbReference type="SUPFAM" id="SSF161098">
    <property type="entry name" value="MetI-like"/>
    <property type="match status" value="1"/>
</dbReference>
<evidence type="ECO:0000313" key="12">
    <source>
        <dbReference type="EMBL" id="CAB4570049.1"/>
    </source>
</evidence>
<sequence length="356" mass="38226">MSTTLDTSATMGYPNVVPQTPWAPAKDKRRQDWLIAAGIGVIAYAIVLFTGMAGPDGWAMTYFCLTLGFTLYRARKIDAKQRKDALMSLVIKSLGILAFVPWLSIFFSLLQQGYKALHLGYFFSDMRTTGPDDDLNMGGVLHAITGSLVMVAMATVVTLPLGILSGAYLTEIRGRMSFLVRFVIQSMSGVPSIVAGLFVYATVVTQMKQFSGLAGSMALAVLMLPTVARTSEEVLKLVPDELRNAGYALGSRQWRTAIMIVIPTVRSGLVTAAILGIARVVGETAPLILTSLYAPNIRLNPFSGPIASLPSYVFGLLVQGTEYAVARAWAGSLVLMAIVGSLFALARYIGNKGPRA</sequence>
<keyword evidence="7 9" id="KW-1133">Transmembrane helix</keyword>
<feature type="transmembrane region" description="Helical" evidence="9">
    <location>
        <begin position="86"/>
        <end position="110"/>
    </location>
</feature>
<keyword evidence="6 9" id="KW-0812">Transmembrane</keyword>
<evidence type="ECO:0000256" key="5">
    <source>
        <dbReference type="ARBA" id="ARBA00022592"/>
    </source>
</evidence>
<keyword evidence="4" id="KW-1003">Cell membrane</keyword>
<evidence type="ECO:0000256" key="8">
    <source>
        <dbReference type="ARBA" id="ARBA00023136"/>
    </source>
</evidence>
<name>A0A6J6CHT9_9ZZZZ</name>
<keyword evidence="3" id="KW-0813">Transport</keyword>
<keyword evidence="8 9" id="KW-0472">Membrane</keyword>
<comment type="subcellular location">
    <subcellularLocation>
        <location evidence="1">Cell membrane</location>
        <topology evidence="1">Multi-pass membrane protein</topology>
    </subcellularLocation>
</comment>
<organism evidence="11">
    <name type="scientific">freshwater metagenome</name>
    <dbReference type="NCBI Taxonomy" id="449393"/>
    <lineage>
        <taxon>unclassified sequences</taxon>
        <taxon>metagenomes</taxon>
        <taxon>ecological metagenomes</taxon>
    </lineage>
</organism>
<evidence type="ECO:0000259" key="10">
    <source>
        <dbReference type="PROSITE" id="PS50928"/>
    </source>
</evidence>
<dbReference type="NCBIfam" id="TIGR00974">
    <property type="entry name" value="3a0107s02c"/>
    <property type="match status" value="1"/>
</dbReference>
<keyword evidence="5" id="KW-0592">Phosphate transport</keyword>
<dbReference type="EMBL" id="CAEZTC010000011">
    <property type="protein sequence ID" value="CAB4551011.1"/>
    <property type="molecule type" value="Genomic_DNA"/>
</dbReference>
<dbReference type="GO" id="GO:0035435">
    <property type="term" value="P:phosphate ion transmembrane transport"/>
    <property type="evidence" value="ECO:0007669"/>
    <property type="project" value="InterPro"/>
</dbReference>
<evidence type="ECO:0000256" key="9">
    <source>
        <dbReference type="SAM" id="Phobius"/>
    </source>
</evidence>
<accession>A0A6J6CHT9</accession>
<evidence type="ECO:0000256" key="1">
    <source>
        <dbReference type="ARBA" id="ARBA00004651"/>
    </source>
</evidence>
<dbReference type="CDD" id="cd06261">
    <property type="entry name" value="TM_PBP2"/>
    <property type="match status" value="1"/>
</dbReference>
<feature type="transmembrane region" description="Helical" evidence="9">
    <location>
        <begin position="57"/>
        <end position="74"/>
    </location>
</feature>
<feature type="transmembrane region" description="Helical" evidence="9">
    <location>
        <begin position="257"/>
        <end position="281"/>
    </location>
</feature>
<proteinExistence type="inferred from homology"/>
<feature type="domain" description="ABC transmembrane type-1" evidence="10">
    <location>
        <begin position="144"/>
        <end position="346"/>
    </location>
</feature>